<dbReference type="Pfam" id="PF05787">
    <property type="entry name" value="PhoX"/>
    <property type="match status" value="1"/>
</dbReference>
<dbReference type="KEGG" id="parq:DSM112329_03973"/>
<feature type="region of interest" description="Disordered" evidence="1">
    <location>
        <begin position="1"/>
        <end position="29"/>
    </location>
</feature>
<evidence type="ECO:0000256" key="1">
    <source>
        <dbReference type="SAM" id="MobiDB-lite"/>
    </source>
</evidence>
<dbReference type="PANTHER" id="PTHR35399:SF2">
    <property type="entry name" value="DUF839 DOMAIN-CONTAINING PROTEIN"/>
    <property type="match status" value="1"/>
</dbReference>
<dbReference type="EMBL" id="CP114014">
    <property type="protein sequence ID" value="XAY07094.1"/>
    <property type="molecule type" value="Genomic_DNA"/>
</dbReference>
<dbReference type="Gene3D" id="2.40.10.500">
    <property type="match status" value="1"/>
</dbReference>
<reference evidence="2" key="1">
    <citation type="submission" date="2022-12" db="EMBL/GenBank/DDBJ databases">
        <title>Paraconexibacter alkalitolerans sp. nov. and Baekduia alba sp. nov., isolated from soil and emended description of the genera Paraconexibacter (Chun et al., 2020) and Baekduia (An et al., 2020).</title>
        <authorList>
            <person name="Vieira S."/>
            <person name="Huber K.J."/>
            <person name="Geppert A."/>
            <person name="Wolf J."/>
            <person name="Neumann-Schaal M."/>
            <person name="Muesken M."/>
            <person name="Overmann J."/>
        </authorList>
    </citation>
    <scope>NUCLEOTIDE SEQUENCE</scope>
    <source>
        <strain evidence="2">AEG42_29</strain>
    </source>
</reference>
<evidence type="ECO:0008006" key="3">
    <source>
        <dbReference type="Google" id="ProtNLM"/>
    </source>
</evidence>
<name>A0AAU7AZL6_9ACTN</name>
<feature type="region of interest" description="Disordered" evidence="1">
    <location>
        <begin position="304"/>
        <end position="328"/>
    </location>
</feature>
<dbReference type="InterPro" id="IPR008557">
    <property type="entry name" value="PhoX"/>
</dbReference>
<protein>
    <recommendedName>
        <fullName evidence="3">Phosphatase</fullName>
    </recommendedName>
</protein>
<organism evidence="2">
    <name type="scientific">Paraconexibacter sp. AEG42_29</name>
    <dbReference type="NCBI Taxonomy" id="2997339"/>
    <lineage>
        <taxon>Bacteria</taxon>
        <taxon>Bacillati</taxon>
        <taxon>Actinomycetota</taxon>
        <taxon>Thermoleophilia</taxon>
        <taxon>Solirubrobacterales</taxon>
        <taxon>Paraconexibacteraceae</taxon>
        <taxon>Paraconexibacter</taxon>
    </lineage>
</organism>
<accession>A0AAU7AZL6</accession>
<gene>
    <name evidence="2" type="ORF">DSM112329_03973</name>
</gene>
<dbReference type="PANTHER" id="PTHR35399">
    <property type="entry name" value="SLR8030 PROTEIN"/>
    <property type="match status" value="1"/>
</dbReference>
<sequence>MDHTADLAQHVNLEAPPEPAGSGPAEEALSGATRRHFIRDLALAGTSTAAALYGVDAAGLTDLVGDAQAADATAPLSEFTAIAPSAADLVETPAGIASSVVVKYGDSFANTDGTTYTFGYNNDWIGYFPLKGSEEGILFVNHEYPDPFFQHGFKPLKTVNGAAVPRDNSKTTKSLADVDLEKEATGNSIIHIRRTAEGAWALVTPSPYNRRIFGGTVPGKPSTKLSFTGPLARAGAPGSSAPDPKVHGSDNLAQGSMANCSGGTTPWGTALSCEENYDGYGLTFKGSTADFTYGWDSVDPSLPRTQQQDGSYVPPVGATEYDPTTGSPRETRKYGWVCEHDPYDPASSGRKHTALGRFRHENTAFRVARGKKFVLYMGDDQANQAIYKFVSARAFDKDASREEHLKILTEGQLYVARFAPEGRRRFVNGAVVTATSGTGRWVPVATSDLFDTRLRLAGFPTNEFNGTTAVARRPRQRTAAANLDAADQATFAGRHNRLVDPTKAPDAPDYVYLGEDPVPAGYVNEWDTHFATNRPEDVEVASDGTVFVALTNNSTVGDTQGSVRRINEAGNDPESLAFTWDEFAAGGSKPGAPAGEQGFASPDNLTFDSNENIWVVTDISSSSLNSTSGSGAAYTYHKNNAVFMIPRGQSGVAYRFANMPVQAEGTGPYFTPDESTLFLTVQHPGEEAKNSDTAKLTDPTTFASYWPAGNKTTSTNPAEPRPSLIAIFRPRAATPAPVIPTPAPVVPGPNVPAPPAPTADTRPPAVKIAAPKAVTVKQLRGAGIAVTIEIDEAATVEVQLRGRIRYRDGRRTRTIGNTTLGTTKVKRSKGKFTVRLKPSVLARLQLTRSGADIIAERIVVTARDRAGNERTTSRPASVKK</sequence>
<proteinExistence type="predicted"/>
<dbReference type="AlphaFoldDB" id="A0AAU7AZL6"/>
<evidence type="ECO:0000313" key="2">
    <source>
        <dbReference type="EMBL" id="XAY07094.1"/>
    </source>
</evidence>
<dbReference type="SUPFAM" id="SSF101898">
    <property type="entry name" value="NHL repeat"/>
    <property type="match status" value="1"/>
</dbReference>
<dbReference type="RefSeq" id="WP_354698301.1">
    <property type="nucleotide sequence ID" value="NZ_CP114014.1"/>
</dbReference>